<proteinExistence type="predicted"/>
<dbReference type="InterPro" id="IPR036249">
    <property type="entry name" value="Thioredoxin-like_sf"/>
</dbReference>
<comment type="caution">
    <text evidence="1">The sequence shown here is derived from an EMBL/GenBank/DDBJ whole genome shotgun (WGS) entry which is preliminary data.</text>
</comment>
<dbReference type="OrthoDB" id="645813at2"/>
<dbReference type="Gene3D" id="1.25.40.10">
    <property type="entry name" value="Tetratricopeptide repeat domain"/>
    <property type="match status" value="1"/>
</dbReference>
<evidence type="ECO:0000313" key="2">
    <source>
        <dbReference type="Proteomes" id="UP000306808"/>
    </source>
</evidence>
<dbReference type="RefSeq" id="WP_136901111.1">
    <property type="nucleotide sequence ID" value="NZ_SUME01000003.1"/>
</dbReference>
<gene>
    <name evidence="1" type="ORF">FAZ15_09740</name>
</gene>
<name>A0A4U0PFC4_9SPHI</name>
<accession>A0A4U0PFC4</accession>
<dbReference type="SUPFAM" id="SSF52833">
    <property type="entry name" value="Thioredoxin-like"/>
    <property type="match status" value="1"/>
</dbReference>
<dbReference type="AlphaFoldDB" id="A0A4U0PFC4"/>
<reference evidence="1 2" key="1">
    <citation type="submission" date="2019-04" db="EMBL/GenBank/DDBJ databases">
        <title>Sphingobacterium olei sp. nov., isolated from oil-contaminated soil.</title>
        <authorList>
            <person name="Liu B."/>
        </authorList>
    </citation>
    <scope>NUCLEOTIDE SEQUENCE [LARGE SCALE GENOMIC DNA]</scope>
    <source>
        <strain evidence="1 2">HAL-9</strain>
    </source>
</reference>
<dbReference type="InterPro" id="IPR011990">
    <property type="entry name" value="TPR-like_helical_dom_sf"/>
</dbReference>
<protein>
    <submittedName>
        <fullName evidence="1">Uncharacterized protein</fullName>
    </submittedName>
</protein>
<keyword evidence="2" id="KW-1185">Reference proteome</keyword>
<organism evidence="1 2">
    <name type="scientific">Sphingobacterium olei</name>
    <dbReference type="NCBI Taxonomy" id="2571155"/>
    <lineage>
        <taxon>Bacteria</taxon>
        <taxon>Pseudomonadati</taxon>
        <taxon>Bacteroidota</taxon>
        <taxon>Sphingobacteriia</taxon>
        <taxon>Sphingobacteriales</taxon>
        <taxon>Sphingobacteriaceae</taxon>
        <taxon>Sphingobacterium</taxon>
    </lineage>
</organism>
<dbReference type="Proteomes" id="UP000306808">
    <property type="component" value="Unassembled WGS sequence"/>
</dbReference>
<dbReference type="SUPFAM" id="SSF48452">
    <property type="entry name" value="TPR-like"/>
    <property type="match status" value="1"/>
</dbReference>
<sequence>MSIRPYLKFVFIFFLSELIGLPLAAQSKFLQDIRYDSLLNLAKQHNKPMFLVVHQRDELFSPFTTPLSQKAKDILNEQFVSGIIQLDHDDIHHPLHKTYSLSTPIYLFTDRDGFPLLRHNQPIKQEEALISLIDSVHEITKGENMGKLIAQYRKGVRSRSLLTNLLKEYQAFGQYSDQQVLHDYLAQLTVQELNNFETVIFLLRSGPVYNSKTYLLARTNSKMVDSLYTTLPLPVRMEINNRIIRQTFREALEKQNYSLAQEIGHFASQAWQKNYLRGDIGRNFYPMEYKRLLRDTSVYISMAQNHYNNYFYRVDPDSIARLDFAQDRGINIRRYAQVLDSAQNVLFQQWIEKGRERYKEDQARHLSYGARQLLVFGRNNPDALFDAIRWQQKAIVQNPDQGQYHHTLAQLLYCVGFYAEAEVEQQRAITLFKSNKVRHRQMRDALKQMQARLWR</sequence>
<evidence type="ECO:0000313" key="1">
    <source>
        <dbReference type="EMBL" id="TJZ61464.1"/>
    </source>
</evidence>
<dbReference type="EMBL" id="SUME01000003">
    <property type="protein sequence ID" value="TJZ61464.1"/>
    <property type="molecule type" value="Genomic_DNA"/>
</dbReference>